<dbReference type="AlphaFoldDB" id="A0A5J4RIL6"/>
<dbReference type="Proteomes" id="UP000324800">
    <property type="component" value="Unassembled WGS sequence"/>
</dbReference>
<evidence type="ECO:0000313" key="1">
    <source>
        <dbReference type="EMBL" id="KAA6333452.1"/>
    </source>
</evidence>
<reference evidence="1 2" key="1">
    <citation type="submission" date="2019-03" db="EMBL/GenBank/DDBJ databases">
        <title>Single cell metagenomics reveals metabolic interactions within the superorganism composed of flagellate Streblomastix strix and complex community of Bacteroidetes bacteria on its surface.</title>
        <authorList>
            <person name="Treitli S.C."/>
            <person name="Kolisko M."/>
            <person name="Husnik F."/>
            <person name="Keeling P."/>
            <person name="Hampl V."/>
        </authorList>
    </citation>
    <scope>NUCLEOTIDE SEQUENCE [LARGE SCALE GENOMIC DNA]</scope>
    <source>
        <strain evidence="1">ST1C</strain>
    </source>
</reference>
<accession>A0A5J4RIL6</accession>
<dbReference type="InterPro" id="IPR011050">
    <property type="entry name" value="Pectin_lyase_fold/virulence"/>
</dbReference>
<dbReference type="OrthoDB" id="10692528at2759"/>
<organism evidence="1 2">
    <name type="scientific">Streblomastix strix</name>
    <dbReference type="NCBI Taxonomy" id="222440"/>
    <lineage>
        <taxon>Eukaryota</taxon>
        <taxon>Metamonada</taxon>
        <taxon>Preaxostyla</taxon>
        <taxon>Oxymonadida</taxon>
        <taxon>Streblomastigidae</taxon>
        <taxon>Streblomastix</taxon>
    </lineage>
</organism>
<dbReference type="EMBL" id="SNRW01042189">
    <property type="protein sequence ID" value="KAA6333452.1"/>
    <property type="molecule type" value="Genomic_DNA"/>
</dbReference>
<sequence>MSTTLLKGHVVIQTDGYNSIEDYTKQSILTSSFSSSLFTISGTGHLELLGLHFDNLNPSSNDPLISISTDSDFPPQLQIEDCEFSQGSDSYSTYSLSNSIISISGGIMKIERTTIENYKFMNGNSLIYIKPDQTSTVTISQTKFTYITQTGAGKGSAINAQLQQDSILKVTDSCTFSNCSTQQSYDCLGGAIYAVVDGSNSQFIVSDLVKFEKCQSFQGGAISVELLNMGTCEVNNVQFKECTVNNDGG</sequence>
<evidence type="ECO:0008006" key="3">
    <source>
        <dbReference type="Google" id="ProtNLM"/>
    </source>
</evidence>
<evidence type="ECO:0000313" key="2">
    <source>
        <dbReference type="Proteomes" id="UP000324800"/>
    </source>
</evidence>
<name>A0A5J4RIL6_9EUKA</name>
<dbReference type="SUPFAM" id="SSF51126">
    <property type="entry name" value="Pectin lyase-like"/>
    <property type="match status" value="1"/>
</dbReference>
<comment type="caution">
    <text evidence="1">The sequence shown here is derived from an EMBL/GenBank/DDBJ whole genome shotgun (WGS) entry which is preliminary data.</text>
</comment>
<feature type="non-terminal residue" evidence="1">
    <location>
        <position position="249"/>
    </location>
</feature>
<gene>
    <name evidence="1" type="ORF">EZS28_053170</name>
</gene>
<protein>
    <recommendedName>
        <fullName evidence="3">Right handed beta helix domain-containing protein</fullName>
    </recommendedName>
</protein>
<proteinExistence type="predicted"/>